<evidence type="ECO:0000256" key="1">
    <source>
        <dbReference type="ARBA" id="ARBA00004236"/>
    </source>
</evidence>
<evidence type="ECO:0000256" key="3">
    <source>
        <dbReference type="ARBA" id="ARBA00022614"/>
    </source>
</evidence>
<proteinExistence type="predicted"/>
<name>A0A1U8BBB4_NELNU</name>
<dbReference type="FunFam" id="3.80.10.10:FF:000269">
    <property type="entry name" value="Piriformospora indica-insensitive protein 2"/>
    <property type="match status" value="1"/>
</dbReference>
<evidence type="ECO:0000256" key="6">
    <source>
        <dbReference type="ARBA" id="ARBA00023136"/>
    </source>
</evidence>
<keyword evidence="2" id="KW-1003">Cell membrane</keyword>
<dbReference type="OMA" id="MNPHELE"/>
<accession>A0A1U8BBB4</accession>
<dbReference type="eggNOG" id="KOG0619">
    <property type="taxonomic scope" value="Eukaryota"/>
</dbReference>
<protein>
    <submittedName>
        <fullName evidence="8">Piriformospora indica-insensitive protein 2-like</fullName>
    </submittedName>
</protein>
<keyword evidence="5" id="KW-0677">Repeat</keyword>
<dbReference type="STRING" id="4432.A0A1U8BBB4"/>
<dbReference type="InterPro" id="IPR001611">
    <property type="entry name" value="Leu-rich_rpt"/>
</dbReference>
<dbReference type="Pfam" id="PF13855">
    <property type="entry name" value="LRR_8"/>
    <property type="match status" value="2"/>
</dbReference>
<dbReference type="InterPro" id="IPR053038">
    <property type="entry name" value="RLP_Defense"/>
</dbReference>
<evidence type="ECO:0000256" key="5">
    <source>
        <dbReference type="ARBA" id="ARBA00022737"/>
    </source>
</evidence>
<dbReference type="GO" id="GO:0005886">
    <property type="term" value="C:plasma membrane"/>
    <property type="evidence" value="ECO:0007669"/>
    <property type="project" value="UniProtKB-SubCell"/>
</dbReference>
<dbReference type="FunFam" id="3.80.10.10:FF:000833">
    <property type="entry name" value="Protein TOO MANY MOUTHS"/>
    <property type="match status" value="1"/>
</dbReference>
<comment type="subcellular location">
    <subcellularLocation>
        <location evidence="1">Cell membrane</location>
    </subcellularLocation>
</comment>
<evidence type="ECO:0000256" key="2">
    <source>
        <dbReference type="ARBA" id="ARBA00022475"/>
    </source>
</evidence>
<sequence length="477" mass="52972">MLELRSREPNISTMGRCFSISPVLLFLLFTFSPPYALSLPIHEQGNEQHPDNNVQSIDMDPVETETLFKIMETMSSDRNWRVSNPHPCKPGSSWPGIECKTGEHNRLYVSRLDFGTPPNPTCKATATFPSEIFDLPYLQSVFFFHCFYHTRTTISLPQHSISTSSLQQLSLRSNPALVGPIPPQLSALKSLQVLTLTQNHLVGGIPEEIFTLTSLIHLDLSYNFLTGTIPNLLGSLKNIEGLDLSYNLLTGPIPDRIGQLGLLQKLDLSSNLLTGGIPDSIENLNFLVFLALSNNRLTGKFPEGLAKLESLEYFIMDDNPMFVPLPHELGRLVKLQELRLANSGYSGNIPQSFSQLLNLSTLSLQNNRLIGEIPVGLTGLSHIYHLNLSRNKLSGVVPFDPLFLKRLGRNLDLSGNPGLCLDKSEAYVRENIGLNVCGSNRSDSLVQPLKAEASSEFCISIYLLDVLCLWALYQLLL</sequence>
<dbReference type="KEGG" id="nnu:104609001"/>
<gene>
    <name evidence="8" type="primary">LOC104609001</name>
</gene>
<reference evidence="8" key="1">
    <citation type="submission" date="2025-08" db="UniProtKB">
        <authorList>
            <consortium name="RefSeq"/>
        </authorList>
    </citation>
    <scope>IDENTIFICATION</scope>
</reference>
<dbReference type="InterPro" id="IPR003591">
    <property type="entry name" value="Leu-rich_rpt_typical-subtyp"/>
</dbReference>
<dbReference type="AlphaFoldDB" id="A0A1U8BBB4"/>
<evidence type="ECO:0000313" key="8">
    <source>
        <dbReference type="RefSeq" id="XP_010273465.1"/>
    </source>
</evidence>
<dbReference type="FunCoup" id="A0A1U8BBB4">
    <property type="interactions" value="379"/>
</dbReference>
<dbReference type="GeneID" id="104609001"/>
<dbReference type="Pfam" id="PF00560">
    <property type="entry name" value="LRR_1"/>
    <property type="match status" value="1"/>
</dbReference>
<evidence type="ECO:0000256" key="4">
    <source>
        <dbReference type="ARBA" id="ARBA00022729"/>
    </source>
</evidence>
<dbReference type="InParanoid" id="A0A1U8BBB4"/>
<keyword evidence="7" id="KW-1185">Reference proteome</keyword>
<evidence type="ECO:0000313" key="7">
    <source>
        <dbReference type="Proteomes" id="UP000189703"/>
    </source>
</evidence>
<dbReference type="SMART" id="SM00369">
    <property type="entry name" value="LRR_TYP"/>
    <property type="match status" value="3"/>
</dbReference>
<keyword evidence="6" id="KW-0472">Membrane</keyword>
<organism evidence="7 8">
    <name type="scientific">Nelumbo nucifera</name>
    <name type="common">Sacred lotus</name>
    <dbReference type="NCBI Taxonomy" id="4432"/>
    <lineage>
        <taxon>Eukaryota</taxon>
        <taxon>Viridiplantae</taxon>
        <taxon>Streptophyta</taxon>
        <taxon>Embryophyta</taxon>
        <taxon>Tracheophyta</taxon>
        <taxon>Spermatophyta</taxon>
        <taxon>Magnoliopsida</taxon>
        <taxon>Proteales</taxon>
        <taxon>Nelumbonaceae</taxon>
        <taxon>Nelumbo</taxon>
    </lineage>
</organism>
<dbReference type="OrthoDB" id="676979at2759"/>
<keyword evidence="4" id="KW-0732">Signal</keyword>
<dbReference type="Proteomes" id="UP000189703">
    <property type="component" value="Unplaced"/>
</dbReference>
<dbReference type="Gene3D" id="3.80.10.10">
    <property type="entry name" value="Ribonuclease Inhibitor"/>
    <property type="match status" value="3"/>
</dbReference>
<keyword evidence="3" id="KW-0433">Leucine-rich repeat</keyword>
<dbReference type="InterPro" id="IPR032675">
    <property type="entry name" value="LRR_dom_sf"/>
</dbReference>
<dbReference type="PANTHER" id="PTHR48064:SF6">
    <property type="entry name" value="RECEPTOR-LIKE PROTEIN KINASE 2"/>
    <property type="match status" value="1"/>
</dbReference>
<dbReference type="SUPFAM" id="SSF52058">
    <property type="entry name" value="L domain-like"/>
    <property type="match status" value="1"/>
</dbReference>
<dbReference type="RefSeq" id="XP_010273465.1">
    <property type="nucleotide sequence ID" value="XM_010275163.2"/>
</dbReference>
<dbReference type="PANTHER" id="PTHR48064">
    <property type="entry name" value="OS01G0750400 PROTEIN"/>
    <property type="match status" value="1"/>
</dbReference>
<dbReference type="GO" id="GO:0051707">
    <property type="term" value="P:response to other organism"/>
    <property type="evidence" value="ECO:0007669"/>
    <property type="project" value="UniProtKB-ARBA"/>
</dbReference>